<dbReference type="Pfam" id="PF01903">
    <property type="entry name" value="CbiX"/>
    <property type="match status" value="2"/>
</dbReference>
<proteinExistence type="predicted"/>
<comment type="caution">
    <text evidence="4">The sequence shown here is derived from an EMBL/GenBank/DDBJ whole genome shotgun (WGS) entry which is preliminary data.</text>
</comment>
<gene>
    <name evidence="4" type="ORF">ACFOUO_13435</name>
</gene>
<dbReference type="PANTHER" id="PTHR33542">
    <property type="entry name" value="SIROHYDROCHLORIN FERROCHELATASE, CHLOROPLASTIC"/>
    <property type="match status" value="1"/>
</dbReference>
<keyword evidence="1" id="KW-0479">Metal-binding</keyword>
<evidence type="ECO:0000256" key="2">
    <source>
        <dbReference type="ARBA" id="ARBA00023239"/>
    </source>
</evidence>
<accession>A0ABV8JJ33</accession>
<evidence type="ECO:0000256" key="3">
    <source>
        <dbReference type="SAM" id="MobiDB-lite"/>
    </source>
</evidence>
<dbReference type="CDD" id="cd03414">
    <property type="entry name" value="CbiX_SirB_C"/>
    <property type="match status" value="1"/>
</dbReference>
<dbReference type="CDD" id="cd03416">
    <property type="entry name" value="CbiX_SirB_N"/>
    <property type="match status" value="1"/>
</dbReference>
<keyword evidence="2" id="KW-0456">Lyase</keyword>
<reference evidence="5" key="1">
    <citation type="journal article" date="2019" name="Int. J. Syst. Evol. Microbiol.">
        <title>The Global Catalogue of Microorganisms (GCM) 10K type strain sequencing project: providing services to taxonomists for standard genome sequencing and annotation.</title>
        <authorList>
            <consortium name="The Broad Institute Genomics Platform"/>
            <consortium name="The Broad Institute Genome Sequencing Center for Infectious Disease"/>
            <person name="Wu L."/>
            <person name="Ma J."/>
        </authorList>
    </citation>
    <scope>NUCLEOTIDE SEQUENCE [LARGE SCALE GENOMIC DNA]</scope>
    <source>
        <strain evidence="5">IBRC-M 10813</strain>
    </source>
</reference>
<dbReference type="InterPro" id="IPR050963">
    <property type="entry name" value="Sirohydro_Cobaltochel/CbiX"/>
</dbReference>
<organism evidence="4 5">
    <name type="scientific">Salinithrix halophila</name>
    <dbReference type="NCBI Taxonomy" id="1485204"/>
    <lineage>
        <taxon>Bacteria</taxon>
        <taxon>Bacillati</taxon>
        <taxon>Bacillota</taxon>
        <taxon>Bacilli</taxon>
        <taxon>Bacillales</taxon>
        <taxon>Thermoactinomycetaceae</taxon>
        <taxon>Salinithrix</taxon>
    </lineage>
</organism>
<protein>
    <submittedName>
        <fullName evidence="4">Sirohydrochlorin chelatase</fullName>
    </submittedName>
</protein>
<dbReference type="EMBL" id="JBHSAP010000018">
    <property type="protein sequence ID" value="MFC4077800.1"/>
    <property type="molecule type" value="Genomic_DNA"/>
</dbReference>
<dbReference type="Gene3D" id="3.40.50.1400">
    <property type="match status" value="2"/>
</dbReference>
<keyword evidence="5" id="KW-1185">Reference proteome</keyword>
<dbReference type="Proteomes" id="UP001595843">
    <property type="component" value="Unassembled WGS sequence"/>
</dbReference>
<dbReference type="SUPFAM" id="SSF53800">
    <property type="entry name" value="Chelatase"/>
    <property type="match status" value="1"/>
</dbReference>
<dbReference type="RefSeq" id="WP_380705637.1">
    <property type="nucleotide sequence ID" value="NZ_JBHSAP010000018.1"/>
</dbReference>
<feature type="region of interest" description="Disordered" evidence="3">
    <location>
        <begin position="264"/>
        <end position="292"/>
    </location>
</feature>
<sequence length="292" mass="33112">MEAILFVGHGSRDPEGNTELLHFTEQVTEHLEAPIMETCFLELTQPDIPQGIDRCVARGATSICVIPIMLFSAGHAKVHIPLAIQEGRERYPEVEFRYGRPFGVDENVLPLLKRRMDLIHPLKVNEEGERHPIAVLLVGRGSSDPDANSDLYKISRLFWEQTRVKWVETSFIGVTDPRFEEGLERCLRLGAQQCIVLPYFLFTGVLIKRMEEKLVRFASAHPDLTVQMGSYLGLDEGLIPILLDRVREVEREGGSDWQALAESAEAAGHHHHHHHHHPHDHAHRHRPVHPAG</sequence>
<name>A0ABV8JJ33_9BACL</name>
<evidence type="ECO:0000313" key="5">
    <source>
        <dbReference type="Proteomes" id="UP001595843"/>
    </source>
</evidence>
<feature type="compositionally biased region" description="Basic residues" evidence="3">
    <location>
        <begin position="269"/>
        <end position="292"/>
    </location>
</feature>
<dbReference type="PANTHER" id="PTHR33542:SF3">
    <property type="entry name" value="SIROHYDROCHLORIN FERROCHELATASE, CHLOROPLASTIC"/>
    <property type="match status" value="1"/>
</dbReference>
<evidence type="ECO:0000256" key="1">
    <source>
        <dbReference type="ARBA" id="ARBA00022723"/>
    </source>
</evidence>
<evidence type="ECO:0000313" key="4">
    <source>
        <dbReference type="EMBL" id="MFC4077800.1"/>
    </source>
</evidence>
<dbReference type="InterPro" id="IPR002762">
    <property type="entry name" value="CbiX-like"/>
</dbReference>